<sequence length="189" mass="21746">MKDDAYERRTLLNNLGRVMQLTARISEMRPVPPTIGNLIERNPILEDEPLLEYLDRTMLVEDFITRSLRAFCLWPQWLLTDPLDRNAFAASVREHLFKGNRRGWKLFAARVRGEVDWFDAQEEHWPLSAHIALSAPAFNEPESGERDTDVAVTDIERGYDTEATAESIEGLTPVRERGRANEQLPETRG</sequence>
<evidence type="ECO:0000313" key="3">
    <source>
        <dbReference type="Proteomes" id="UP001386437"/>
    </source>
</evidence>
<dbReference type="RefSeq" id="WP_336602277.1">
    <property type="nucleotide sequence ID" value="NZ_JACFYJ010000125.1"/>
</dbReference>
<comment type="caution">
    <text evidence="2">The sequence shown here is derived from an EMBL/GenBank/DDBJ whole genome shotgun (WGS) entry which is preliminary data.</text>
</comment>
<keyword evidence="3" id="KW-1185">Reference proteome</keyword>
<name>A0ABU8J4K4_9BURK</name>
<reference evidence="2 3" key="1">
    <citation type="journal article" date="2022" name="Arch. Microbiol.">
        <title>Paraburkholderia bengalensis sp. nov. isolated from roots of Oryza sativa, IR64.</title>
        <authorList>
            <person name="Nag P."/>
            <person name="Mondal N."/>
            <person name="Sarkar J."/>
            <person name="Das S."/>
        </authorList>
    </citation>
    <scope>NUCLEOTIDE SEQUENCE [LARGE SCALE GENOMIC DNA]</scope>
    <source>
        <strain evidence="2 3">IR64_4_BI</strain>
    </source>
</reference>
<evidence type="ECO:0000256" key="1">
    <source>
        <dbReference type="SAM" id="MobiDB-lite"/>
    </source>
</evidence>
<organism evidence="2 3">
    <name type="scientific">Paraburkholderia bengalensis</name>
    <dbReference type="NCBI Taxonomy" id="2747562"/>
    <lineage>
        <taxon>Bacteria</taxon>
        <taxon>Pseudomonadati</taxon>
        <taxon>Pseudomonadota</taxon>
        <taxon>Betaproteobacteria</taxon>
        <taxon>Burkholderiales</taxon>
        <taxon>Burkholderiaceae</taxon>
        <taxon>Paraburkholderia</taxon>
    </lineage>
</organism>
<dbReference type="EMBL" id="JACFYJ010000125">
    <property type="protein sequence ID" value="MEI6002666.1"/>
    <property type="molecule type" value="Genomic_DNA"/>
</dbReference>
<dbReference type="Proteomes" id="UP001386437">
    <property type="component" value="Unassembled WGS sequence"/>
</dbReference>
<gene>
    <name evidence="2" type="ORF">H3V53_37830</name>
</gene>
<accession>A0ABU8J4K4</accession>
<evidence type="ECO:0000313" key="2">
    <source>
        <dbReference type="EMBL" id="MEI6002666.1"/>
    </source>
</evidence>
<proteinExistence type="predicted"/>
<feature type="region of interest" description="Disordered" evidence="1">
    <location>
        <begin position="165"/>
        <end position="189"/>
    </location>
</feature>
<protein>
    <submittedName>
        <fullName evidence="2">Uncharacterized protein</fullName>
    </submittedName>
</protein>
<feature type="compositionally biased region" description="Basic and acidic residues" evidence="1">
    <location>
        <begin position="174"/>
        <end position="189"/>
    </location>
</feature>